<dbReference type="InterPro" id="IPR050709">
    <property type="entry name" value="Biotin_Carboxyl_Carrier/Decarb"/>
</dbReference>
<comment type="caution">
    <text evidence="5">The sequence shown here is derived from an EMBL/GenBank/DDBJ whole genome shotgun (WGS) entry which is preliminary data.</text>
</comment>
<keyword evidence="3" id="KW-0275">Fatty acid biosynthesis</keyword>
<keyword evidence="6" id="KW-1185">Reference proteome</keyword>
<dbReference type="GO" id="GO:0006633">
    <property type="term" value="P:fatty acid biosynthetic process"/>
    <property type="evidence" value="ECO:0007669"/>
    <property type="project" value="UniProtKB-KW"/>
</dbReference>
<evidence type="ECO:0000259" key="4">
    <source>
        <dbReference type="PROSITE" id="PS50968"/>
    </source>
</evidence>
<dbReference type="Pfam" id="PF00364">
    <property type="entry name" value="Biotin_lipoyl"/>
    <property type="match status" value="1"/>
</dbReference>
<evidence type="ECO:0000313" key="6">
    <source>
        <dbReference type="Proteomes" id="UP000660861"/>
    </source>
</evidence>
<accession>A0A926IBM2</accession>
<evidence type="ECO:0000313" key="5">
    <source>
        <dbReference type="EMBL" id="MBC8570240.1"/>
    </source>
</evidence>
<dbReference type="Proteomes" id="UP000660861">
    <property type="component" value="Unassembled WGS sequence"/>
</dbReference>
<dbReference type="PROSITE" id="PS50968">
    <property type="entry name" value="BIOTINYL_LIPOYL"/>
    <property type="match status" value="1"/>
</dbReference>
<dbReference type="PANTHER" id="PTHR45266">
    <property type="entry name" value="OXALOACETATE DECARBOXYLASE ALPHA CHAIN"/>
    <property type="match status" value="1"/>
</dbReference>
<protein>
    <recommendedName>
        <fullName evidence="1 3">Biotin carboxyl carrier protein of acetyl-CoA carboxylase</fullName>
    </recommendedName>
</protein>
<comment type="pathway">
    <text evidence="3">Lipid metabolism; fatty acid biosynthesis.</text>
</comment>
<name>A0A926IBM2_9FIRM</name>
<dbReference type="CDD" id="cd06850">
    <property type="entry name" value="biotinyl_domain"/>
    <property type="match status" value="1"/>
</dbReference>
<evidence type="ECO:0000256" key="3">
    <source>
        <dbReference type="RuleBase" id="RU364072"/>
    </source>
</evidence>
<dbReference type="AlphaFoldDB" id="A0A926IBM2"/>
<keyword evidence="3" id="KW-0443">Lipid metabolism</keyword>
<dbReference type="GO" id="GO:0009317">
    <property type="term" value="C:acetyl-CoA carboxylase complex"/>
    <property type="evidence" value="ECO:0007669"/>
    <property type="project" value="InterPro"/>
</dbReference>
<dbReference type="PRINTS" id="PR01071">
    <property type="entry name" value="ACOABIOTINCC"/>
</dbReference>
<reference evidence="5" key="1">
    <citation type="submission" date="2020-08" db="EMBL/GenBank/DDBJ databases">
        <title>Genome public.</title>
        <authorList>
            <person name="Liu C."/>
            <person name="Sun Q."/>
        </authorList>
    </citation>
    <scope>NUCLEOTIDE SEQUENCE</scope>
    <source>
        <strain evidence="5">NSJ-54</strain>
    </source>
</reference>
<dbReference type="PANTHER" id="PTHR45266:SF3">
    <property type="entry name" value="OXALOACETATE DECARBOXYLASE ALPHA CHAIN"/>
    <property type="match status" value="1"/>
</dbReference>
<dbReference type="RefSeq" id="WP_262397342.1">
    <property type="nucleotide sequence ID" value="NZ_JACRTC010000003.1"/>
</dbReference>
<dbReference type="InterPro" id="IPR011053">
    <property type="entry name" value="Single_hybrid_motif"/>
</dbReference>
<keyword evidence="2 3" id="KW-0092">Biotin</keyword>
<dbReference type="GO" id="GO:0003989">
    <property type="term" value="F:acetyl-CoA carboxylase activity"/>
    <property type="evidence" value="ECO:0007669"/>
    <property type="project" value="InterPro"/>
</dbReference>
<dbReference type="SUPFAM" id="SSF51230">
    <property type="entry name" value="Single hybrid motif"/>
    <property type="match status" value="1"/>
</dbReference>
<dbReference type="InterPro" id="IPR001249">
    <property type="entry name" value="AcCoA_biotinCC"/>
</dbReference>
<feature type="domain" description="Lipoyl-binding" evidence="4">
    <location>
        <begin position="77"/>
        <end position="153"/>
    </location>
</feature>
<dbReference type="Gene3D" id="2.40.50.100">
    <property type="match status" value="1"/>
</dbReference>
<dbReference type="InterPro" id="IPR000089">
    <property type="entry name" value="Biotin_lipoyl"/>
</dbReference>
<proteinExistence type="predicted"/>
<comment type="function">
    <text evidence="3">This protein is a component of the acetyl coenzyme A carboxylase complex; first, biotin carboxylase catalyzes the carboxylation of the carrier protein and then the transcarboxylase transfers the carboxyl group to form malonyl-CoA.</text>
</comment>
<evidence type="ECO:0000256" key="1">
    <source>
        <dbReference type="ARBA" id="ARBA00017562"/>
    </source>
</evidence>
<sequence length="155" mass="16583">MELNVENIISLMDRVAEDQLTRLEIESEGVKLVIEGAKTEMVLPPMPAVPMPIPAAAPAQAGQAPAAAPVQEKEVRGQVVKSPIVGTFYHSAAPEKPPFVSVGTRVKKGDTLFIIESMKLMNEVPSEFDGVVADILIDNAQPVEFGQPVMVIDPA</sequence>
<keyword evidence="3" id="KW-0276">Fatty acid metabolism</keyword>
<organism evidence="5 6">
    <name type="scientific">Zongyangia hominis</name>
    <dbReference type="NCBI Taxonomy" id="2763677"/>
    <lineage>
        <taxon>Bacteria</taxon>
        <taxon>Bacillati</taxon>
        <taxon>Bacillota</taxon>
        <taxon>Clostridia</taxon>
        <taxon>Eubacteriales</taxon>
        <taxon>Oscillospiraceae</taxon>
        <taxon>Zongyangia</taxon>
    </lineage>
</organism>
<keyword evidence="3" id="KW-0444">Lipid biosynthesis</keyword>
<dbReference type="NCBIfam" id="TIGR00531">
    <property type="entry name" value="BCCP"/>
    <property type="match status" value="1"/>
</dbReference>
<evidence type="ECO:0000256" key="2">
    <source>
        <dbReference type="ARBA" id="ARBA00023267"/>
    </source>
</evidence>
<dbReference type="EMBL" id="JACRTC010000003">
    <property type="protein sequence ID" value="MBC8570240.1"/>
    <property type="molecule type" value="Genomic_DNA"/>
</dbReference>
<gene>
    <name evidence="5" type="primary">accB</name>
    <name evidence="5" type="ORF">H8709_05295</name>
</gene>